<dbReference type="InterPro" id="IPR012716">
    <property type="entry name" value="Chap_CCT_beta"/>
</dbReference>
<evidence type="ECO:0000256" key="11">
    <source>
        <dbReference type="RuleBase" id="RU004187"/>
    </source>
</evidence>
<evidence type="ECO:0000256" key="1">
    <source>
        <dbReference type="ARBA" id="ARBA00004496"/>
    </source>
</evidence>
<dbReference type="PROSITE" id="PS00750">
    <property type="entry name" value="TCP1_1"/>
    <property type="match status" value="1"/>
</dbReference>
<keyword evidence="6" id="KW-0809">Transit peptide</keyword>
<dbReference type="PRINTS" id="PR00304">
    <property type="entry name" value="TCOMPLEXTCP1"/>
</dbReference>
<evidence type="ECO:0000256" key="3">
    <source>
        <dbReference type="ARBA" id="ARBA00022490"/>
    </source>
</evidence>
<evidence type="ECO:0000256" key="6">
    <source>
        <dbReference type="ARBA" id="ARBA00022946"/>
    </source>
</evidence>
<dbReference type="InterPro" id="IPR053374">
    <property type="entry name" value="TCP-1_chaperonin"/>
</dbReference>
<dbReference type="NCBIfam" id="TIGR02341">
    <property type="entry name" value="chap_CCT_beta"/>
    <property type="match status" value="1"/>
</dbReference>
<dbReference type="CDD" id="cd03336">
    <property type="entry name" value="TCP1_beta"/>
    <property type="match status" value="1"/>
</dbReference>
<dbReference type="InterPro" id="IPR027410">
    <property type="entry name" value="TCP-1-like_intermed_sf"/>
</dbReference>
<dbReference type="FunFam" id="3.50.7.10:FF:000002">
    <property type="entry name" value="T-complex protein 1 subunit beta"/>
    <property type="match status" value="1"/>
</dbReference>
<dbReference type="GO" id="GO:0051082">
    <property type="term" value="F:unfolded protein binding"/>
    <property type="evidence" value="ECO:0007669"/>
    <property type="project" value="InterPro"/>
</dbReference>
<dbReference type="InterPro" id="IPR002423">
    <property type="entry name" value="Cpn60/GroEL/TCP-1"/>
</dbReference>
<keyword evidence="7" id="KW-0346">Stress response</keyword>
<reference evidence="12" key="1">
    <citation type="submission" date="2021-01" db="EMBL/GenBank/DDBJ databases">
        <authorList>
            <person name="Corre E."/>
            <person name="Pelletier E."/>
            <person name="Niang G."/>
            <person name="Scheremetjew M."/>
            <person name="Finn R."/>
            <person name="Kale V."/>
            <person name="Holt S."/>
            <person name="Cochrane G."/>
            <person name="Meng A."/>
            <person name="Brown T."/>
            <person name="Cohen L."/>
        </authorList>
    </citation>
    <scope>NUCLEOTIDE SEQUENCE</scope>
    <source>
        <strain evidence="12">CCAP 1951/1</strain>
    </source>
</reference>
<dbReference type="GO" id="GO:0005832">
    <property type="term" value="C:chaperonin-containing T-complex"/>
    <property type="evidence" value="ECO:0007669"/>
    <property type="project" value="InterPro"/>
</dbReference>
<evidence type="ECO:0000256" key="8">
    <source>
        <dbReference type="ARBA" id="ARBA00023186"/>
    </source>
</evidence>
<comment type="similarity">
    <text evidence="2 11">Belongs to the TCP-1 chaperonin family.</text>
</comment>
<gene>
    <name evidence="12" type="ORF">NDES1114_LOCUS25717</name>
</gene>
<dbReference type="PANTHER" id="PTHR11353">
    <property type="entry name" value="CHAPERONIN"/>
    <property type="match status" value="1"/>
</dbReference>
<keyword evidence="8 11" id="KW-0143">Chaperone</keyword>
<dbReference type="AlphaFoldDB" id="A0A7S1MRN6"/>
<dbReference type="GO" id="GO:0140662">
    <property type="term" value="F:ATP-dependent protein folding chaperone"/>
    <property type="evidence" value="ECO:0007669"/>
    <property type="project" value="InterPro"/>
</dbReference>
<evidence type="ECO:0000256" key="2">
    <source>
        <dbReference type="ARBA" id="ARBA00008020"/>
    </source>
</evidence>
<dbReference type="InterPro" id="IPR027409">
    <property type="entry name" value="GroEL-like_apical_dom_sf"/>
</dbReference>
<dbReference type="GO" id="GO:0005524">
    <property type="term" value="F:ATP binding"/>
    <property type="evidence" value="ECO:0007669"/>
    <property type="project" value="UniProtKB-KW"/>
</dbReference>
<dbReference type="PROSITE" id="PS00751">
    <property type="entry name" value="TCP1_2"/>
    <property type="match status" value="1"/>
</dbReference>
<keyword evidence="3" id="KW-0963">Cytoplasm</keyword>
<dbReference type="PROSITE" id="PS00995">
    <property type="entry name" value="TCP1_3"/>
    <property type="match status" value="1"/>
</dbReference>
<evidence type="ECO:0000256" key="4">
    <source>
        <dbReference type="ARBA" id="ARBA00022741"/>
    </source>
</evidence>
<comment type="subcellular location">
    <subcellularLocation>
        <location evidence="1">Cytoplasm</location>
    </subcellularLocation>
</comment>
<protein>
    <recommendedName>
        <fullName evidence="10">CCT-beta</fullName>
    </recommendedName>
</protein>
<dbReference type="SUPFAM" id="SSF48592">
    <property type="entry name" value="GroEL equatorial domain-like"/>
    <property type="match status" value="1"/>
</dbReference>
<dbReference type="InterPro" id="IPR027413">
    <property type="entry name" value="GROEL-like_equatorial_sf"/>
</dbReference>
<name>A0A7S1MRN6_NEODS</name>
<dbReference type="Gene3D" id="3.30.260.10">
    <property type="entry name" value="TCP-1-like chaperonin intermediate domain"/>
    <property type="match status" value="1"/>
</dbReference>
<dbReference type="FunFam" id="1.10.560.10:FF:000017">
    <property type="entry name" value="T-complex protein 1 subunit eta"/>
    <property type="match status" value="1"/>
</dbReference>
<evidence type="ECO:0000256" key="10">
    <source>
        <dbReference type="ARBA" id="ARBA00033237"/>
    </source>
</evidence>
<dbReference type="Pfam" id="PF00118">
    <property type="entry name" value="Cpn60_TCP1"/>
    <property type="match status" value="1"/>
</dbReference>
<sequence>MQASMYGNPGDVLRQGASEEKGERAKLVNIMGALAVADVVKTTLGPKGMDKILQGMDRNNTVRVTNDGATILQSLHMDNPAGKILIDMSKTQDDEVGDGTTSVTVLAGELLRVAEKLLDQSIHPQTIIDGYRSACDVAFEALSKHAMDNAADMAKFKDDLLHVAKTTLSSKILTIEKEHFARLCVDAVQRLHGGANLEMINIIKKTGGTLRDSFLEPGFLLDKKIGVGQPRVLENAKILVANTPMDTDKVKIFGAKVKVDSVSQLADVEASEKAKMKGKVEKILAHKVDCFINRQLIYNYPEELFAQAGVMAIEHADFEGIERLAKALGADILSTFDETAKVNYGFAAKVDEIMIGESTVIRFSGLNAGEACTIVLRGASKHILDEAERSMHDALCVVSQMARETRTVLGAGCSELLMANAVDNAARATPGKKALAMQAFANALRAVPAIIADNAGLDSNDLVTRLQAEHFKGNNTMGLDINAGDIGDINKLRITESFKVKSSVLTYAAEAAEMILRADTVLRAVPRQRTM</sequence>
<keyword evidence="4 11" id="KW-0547">Nucleotide-binding</keyword>
<dbReference type="SUPFAM" id="SSF54849">
    <property type="entry name" value="GroEL-intermediate domain like"/>
    <property type="match status" value="1"/>
</dbReference>
<organism evidence="12">
    <name type="scientific">Neobodo designis</name>
    <name type="common">Flagellated protozoan</name>
    <name type="synonym">Bodo designis</name>
    <dbReference type="NCBI Taxonomy" id="312471"/>
    <lineage>
        <taxon>Eukaryota</taxon>
        <taxon>Discoba</taxon>
        <taxon>Euglenozoa</taxon>
        <taxon>Kinetoplastea</taxon>
        <taxon>Metakinetoplastina</taxon>
        <taxon>Neobodonida</taxon>
        <taxon>Neobodo</taxon>
    </lineage>
</organism>
<dbReference type="GO" id="GO:0016887">
    <property type="term" value="F:ATP hydrolysis activity"/>
    <property type="evidence" value="ECO:0007669"/>
    <property type="project" value="InterPro"/>
</dbReference>
<dbReference type="NCBIfam" id="NF041083">
    <property type="entry name" value="thermosome_beta"/>
    <property type="match status" value="1"/>
</dbReference>
<dbReference type="SUPFAM" id="SSF52029">
    <property type="entry name" value="GroEL apical domain-like"/>
    <property type="match status" value="1"/>
</dbReference>
<dbReference type="EMBL" id="HBGF01038456">
    <property type="protein sequence ID" value="CAD9137273.1"/>
    <property type="molecule type" value="Transcribed_RNA"/>
</dbReference>
<comment type="function">
    <text evidence="9">Implicated in mitochondrial protein import and macromolecular assembly. May facilitate the correct folding of imported proteins. May also prevent misfolding and promote the refolding and proper assembly of unfolded polypeptides generated under stress conditions in the mitochondrial matrix.</text>
</comment>
<dbReference type="Gene3D" id="3.50.7.10">
    <property type="entry name" value="GroEL"/>
    <property type="match status" value="1"/>
</dbReference>
<dbReference type="InterPro" id="IPR002194">
    <property type="entry name" value="Chaperonin_TCP-1_CS"/>
</dbReference>
<dbReference type="Gene3D" id="1.10.560.10">
    <property type="entry name" value="GroEL-like equatorial domain"/>
    <property type="match status" value="1"/>
</dbReference>
<evidence type="ECO:0000256" key="5">
    <source>
        <dbReference type="ARBA" id="ARBA00022840"/>
    </source>
</evidence>
<evidence type="ECO:0000313" key="12">
    <source>
        <dbReference type="EMBL" id="CAD9137273.1"/>
    </source>
</evidence>
<accession>A0A7S1MRN6</accession>
<evidence type="ECO:0000256" key="7">
    <source>
        <dbReference type="ARBA" id="ARBA00023016"/>
    </source>
</evidence>
<proteinExistence type="inferred from homology"/>
<evidence type="ECO:0000256" key="9">
    <source>
        <dbReference type="ARBA" id="ARBA00025467"/>
    </source>
</evidence>
<keyword evidence="5 11" id="KW-0067">ATP-binding</keyword>
<dbReference type="InterPro" id="IPR017998">
    <property type="entry name" value="Chaperone_TCP-1"/>
</dbReference>